<feature type="compositionally biased region" description="Basic residues" evidence="1">
    <location>
        <begin position="59"/>
        <end position="78"/>
    </location>
</feature>
<sequence>MAILAVSTNAQVSTEPRSISRADFDRYTISDPVEVDQINEPEASEEESILPYPGPHGNNLKRRATKKAATKRAAKKRSVMLTSEEQTILDTHNKYRALHKAPPLTWNANIAAFGSNAIEPCKFQHSGGP</sequence>
<gene>
    <name evidence="2" type="ORF">BGZ65_001196</name>
</gene>
<protein>
    <recommendedName>
        <fullName evidence="4">SCP domain-containing protein</fullName>
    </recommendedName>
</protein>
<evidence type="ECO:0008006" key="4">
    <source>
        <dbReference type="Google" id="ProtNLM"/>
    </source>
</evidence>
<feature type="compositionally biased region" description="Acidic residues" evidence="1">
    <location>
        <begin position="39"/>
        <end position="48"/>
    </location>
</feature>
<evidence type="ECO:0000256" key="1">
    <source>
        <dbReference type="SAM" id="MobiDB-lite"/>
    </source>
</evidence>
<evidence type="ECO:0000313" key="2">
    <source>
        <dbReference type="EMBL" id="KAF9989135.1"/>
    </source>
</evidence>
<dbReference type="Proteomes" id="UP000749646">
    <property type="component" value="Unassembled WGS sequence"/>
</dbReference>
<dbReference type="InterPro" id="IPR035940">
    <property type="entry name" value="CAP_sf"/>
</dbReference>
<evidence type="ECO:0000313" key="3">
    <source>
        <dbReference type="Proteomes" id="UP000749646"/>
    </source>
</evidence>
<comment type="caution">
    <text evidence="2">The sequence shown here is derived from an EMBL/GenBank/DDBJ whole genome shotgun (WGS) entry which is preliminary data.</text>
</comment>
<organism evidence="2 3">
    <name type="scientific">Modicella reniformis</name>
    <dbReference type="NCBI Taxonomy" id="1440133"/>
    <lineage>
        <taxon>Eukaryota</taxon>
        <taxon>Fungi</taxon>
        <taxon>Fungi incertae sedis</taxon>
        <taxon>Mucoromycota</taxon>
        <taxon>Mortierellomycotina</taxon>
        <taxon>Mortierellomycetes</taxon>
        <taxon>Mortierellales</taxon>
        <taxon>Mortierellaceae</taxon>
        <taxon>Modicella</taxon>
    </lineage>
</organism>
<dbReference type="Gene3D" id="3.40.33.10">
    <property type="entry name" value="CAP"/>
    <property type="match status" value="1"/>
</dbReference>
<feature type="region of interest" description="Disordered" evidence="1">
    <location>
        <begin position="39"/>
        <end position="79"/>
    </location>
</feature>
<dbReference type="OrthoDB" id="337038at2759"/>
<feature type="non-terminal residue" evidence="2">
    <location>
        <position position="129"/>
    </location>
</feature>
<reference evidence="2" key="1">
    <citation type="journal article" date="2020" name="Fungal Divers.">
        <title>Resolving the Mortierellaceae phylogeny through synthesis of multi-gene phylogenetics and phylogenomics.</title>
        <authorList>
            <person name="Vandepol N."/>
            <person name="Liber J."/>
            <person name="Desiro A."/>
            <person name="Na H."/>
            <person name="Kennedy M."/>
            <person name="Barry K."/>
            <person name="Grigoriev I.V."/>
            <person name="Miller A.N."/>
            <person name="O'Donnell K."/>
            <person name="Stajich J.E."/>
            <person name="Bonito G."/>
        </authorList>
    </citation>
    <scope>NUCLEOTIDE SEQUENCE</scope>
    <source>
        <strain evidence="2">MES-2147</strain>
    </source>
</reference>
<proteinExistence type="predicted"/>
<dbReference type="SUPFAM" id="SSF55797">
    <property type="entry name" value="PR-1-like"/>
    <property type="match status" value="1"/>
</dbReference>
<name>A0A9P6MC77_9FUNG</name>
<accession>A0A9P6MC77</accession>
<keyword evidence="3" id="KW-1185">Reference proteome</keyword>
<dbReference type="EMBL" id="JAAAHW010003067">
    <property type="protein sequence ID" value="KAF9989135.1"/>
    <property type="molecule type" value="Genomic_DNA"/>
</dbReference>
<dbReference type="AlphaFoldDB" id="A0A9P6MC77"/>